<accession>A0A1Y2FFI2</accession>
<keyword evidence="18" id="KW-1185">Reference proteome</keyword>
<comment type="catalytic activity">
    <reaction evidence="1">
        <text>Hydrolysis of Pro-|-Xaa &gt;&gt; Ala-|-Xaa in oligopeptides.</text>
        <dbReference type="EC" id="3.4.21.26"/>
    </reaction>
</comment>
<dbReference type="GeneID" id="63787820"/>
<evidence type="ECO:0000256" key="2">
    <source>
        <dbReference type="ARBA" id="ARBA00004141"/>
    </source>
</evidence>
<feature type="transmembrane region" description="Helical" evidence="13">
    <location>
        <begin position="141"/>
        <end position="160"/>
    </location>
</feature>
<dbReference type="AlphaFoldDB" id="A0A1Y2FFI2"/>
<dbReference type="FunFam" id="2.130.10.120:FF:000001">
    <property type="entry name" value="Prolyl endopeptidase"/>
    <property type="match status" value="1"/>
</dbReference>
<dbReference type="Gene3D" id="3.40.50.1820">
    <property type="entry name" value="alpha/beta hydrolase"/>
    <property type="match status" value="1"/>
</dbReference>
<evidence type="ECO:0000256" key="7">
    <source>
        <dbReference type="ARBA" id="ARBA00022692"/>
    </source>
</evidence>
<dbReference type="Proteomes" id="UP000193685">
    <property type="component" value="Unassembled WGS sequence"/>
</dbReference>
<dbReference type="InterPro" id="IPR006977">
    <property type="entry name" value="Yip1_dom"/>
</dbReference>
<evidence type="ECO:0000256" key="10">
    <source>
        <dbReference type="ARBA" id="ARBA00022989"/>
    </source>
</evidence>
<dbReference type="SUPFAM" id="SSF50993">
    <property type="entry name" value="Peptidase/esterase 'gauge' domain"/>
    <property type="match status" value="1"/>
</dbReference>
<evidence type="ECO:0000256" key="3">
    <source>
        <dbReference type="ARBA" id="ARBA00005228"/>
    </source>
</evidence>
<evidence type="ECO:0000259" key="16">
    <source>
        <dbReference type="Pfam" id="PF04893"/>
    </source>
</evidence>
<evidence type="ECO:0000256" key="1">
    <source>
        <dbReference type="ARBA" id="ARBA00001070"/>
    </source>
</evidence>
<evidence type="ECO:0000256" key="6">
    <source>
        <dbReference type="ARBA" id="ARBA00022670"/>
    </source>
</evidence>
<feature type="domain" description="Yip1" evidence="16">
    <location>
        <begin position="112"/>
        <end position="245"/>
    </location>
</feature>
<dbReference type="OMA" id="DGCKNAN"/>
<keyword evidence="11 13" id="KW-0472">Membrane</keyword>
<name>A0A1Y2FFI2_PROLT</name>
<feature type="domain" description="Peptidase S9 prolyl oligopeptidase catalytic" evidence="14">
    <location>
        <begin position="748"/>
        <end position="957"/>
    </location>
</feature>
<dbReference type="Pfam" id="PF00326">
    <property type="entry name" value="Peptidase_S9"/>
    <property type="match status" value="1"/>
</dbReference>
<comment type="similarity">
    <text evidence="3">Belongs to the peptidase S9A family.</text>
</comment>
<feature type="transmembrane region" description="Helical" evidence="13">
    <location>
        <begin position="117"/>
        <end position="135"/>
    </location>
</feature>
<dbReference type="PROSITE" id="PS00708">
    <property type="entry name" value="PRO_ENDOPEP_SER"/>
    <property type="match status" value="1"/>
</dbReference>
<feature type="compositionally biased region" description="Polar residues" evidence="12">
    <location>
        <begin position="60"/>
        <end position="69"/>
    </location>
</feature>
<dbReference type="Gene3D" id="2.130.10.120">
    <property type="entry name" value="Prolyl oligopeptidase, N-terminal domain"/>
    <property type="match status" value="1"/>
</dbReference>
<keyword evidence="8" id="KW-0378">Hydrolase</keyword>
<dbReference type="InterPro" id="IPR002471">
    <property type="entry name" value="Pept_S9_AS"/>
</dbReference>
<evidence type="ECO:0000256" key="5">
    <source>
        <dbReference type="ARBA" id="ARBA00011897"/>
    </source>
</evidence>
<dbReference type="GO" id="GO:0070012">
    <property type="term" value="F:oligopeptidase activity"/>
    <property type="evidence" value="ECO:0007669"/>
    <property type="project" value="TreeGrafter"/>
</dbReference>
<feature type="domain" description="Peptidase S9A N-terminal" evidence="15">
    <location>
        <begin position="270"/>
        <end position="673"/>
    </location>
</feature>
<feature type="transmembrane region" description="Helical" evidence="13">
    <location>
        <begin position="232"/>
        <end position="254"/>
    </location>
</feature>
<dbReference type="InterPro" id="IPR051167">
    <property type="entry name" value="Prolyl_oligopep/macrocyclase"/>
</dbReference>
<protein>
    <recommendedName>
        <fullName evidence="5">prolyl oligopeptidase</fullName>
        <ecNumber evidence="5">3.4.21.26</ecNumber>
    </recommendedName>
</protein>
<evidence type="ECO:0000256" key="12">
    <source>
        <dbReference type="SAM" id="MobiDB-lite"/>
    </source>
</evidence>
<evidence type="ECO:0000256" key="4">
    <source>
        <dbReference type="ARBA" id="ARBA00010596"/>
    </source>
</evidence>
<organism evidence="17 18">
    <name type="scientific">Protomyces lactucae-debilis</name>
    <dbReference type="NCBI Taxonomy" id="2754530"/>
    <lineage>
        <taxon>Eukaryota</taxon>
        <taxon>Fungi</taxon>
        <taxon>Dikarya</taxon>
        <taxon>Ascomycota</taxon>
        <taxon>Taphrinomycotina</taxon>
        <taxon>Taphrinomycetes</taxon>
        <taxon>Taphrinales</taxon>
        <taxon>Protomycetaceae</taxon>
        <taxon>Protomyces</taxon>
    </lineage>
</organism>
<dbReference type="PANTHER" id="PTHR42881">
    <property type="entry name" value="PROLYL ENDOPEPTIDASE"/>
    <property type="match status" value="1"/>
</dbReference>
<evidence type="ECO:0000313" key="17">
    <source>
        <dbReference type="EMBL" id="ORY82679.1"/>
    </source>
</evidence>
<dbReference type="Pfam" id="PF04893">
    <property type="entry name" value="Yip1"/>
    <property type="match status" value="1"/>
</dbReference>
<feature type="compositionally biased region" description="Basic and acidic residues" evidence="12">
    <location>
        <begin position="1"/>
        <end position="13"/>
    </location>
</feature>
<comment type="subcellular location">
    <subcellularLocation>
        <location evidence="2">Membrane</location>
        <topology evidence="2">Multi-pass membrane protein</topology>
    </subcellularLocation>
</comment>
<evidence type="ECO:0000256" key="13">
    <source>
        <dbReference type="SAM" id="Phobius"/>
    </source>
</evidence>
<comment type="caution">
    <text evidence="17">The sequence shown here is derived from an EMBL/GenBank/DDBJ whole genome shotgun (WGS) entry which is preliminary data.</text>
</comment>
<comment type="similarity">
    <text evidence="4">Belongs to the YIP1 family.</text>
</comment>
<dbReference type="EMBL" id="MCFI01000009">
    <property type="protein sequence ID" value="ORY82679.1"/>
    <property type="molecule type" value="Genomic_DNA"/>
</dbReference>
<dbReference type="FunFam" id="3.40.50.1820:FF:000005">
    <property type="entry name" value="Prolyl endopeptidase"/>
    <property type="match status" value="1"/>
</dbReference>
<reference evidence="17 18" key="1">
    <citation type="submission" date="2016-07" db="EMBL/GenBank/DDBJ databases">
        <title>Pervasive Adenine N6-methylation of Active Genes in Fungi.</title>
        <authorList>
            <consortium name="DOE Joint Genome Institute"/>
            <person name="Mondo S.J."/>
            <person name="Dannebaum R.O."/>
            <person name="Kuo R.C."/>
            <person name="Labutti K."/>
            <person name="Haridas S."/>
            <person name="Kuo A."/>
            <person name="Salamov A."/>
            <person name="Ahrendt S.R."/>
            <person name="Lipzen A."/>
            <person name="Sullivan W."/>
            <person name="Andreopoulos W.B."/>
            <person name="Clum A."/>
            <person name="Lindquist E."/>
            <person name="Daum C."/>
            <person name="Ramamoorthy G.K."/>
            <person name="Gryganskyi A."/>
            <person name="Culley D."/>
            <person name="Magnuson J.K."/>
            <person name="James T.Y."/>
            <person name="O'Malley M.A."/>
            <person name="Stajich J.E."/>
            <person name="Spatafora J.W."/>
            <person name="Visel A."/>
            <person name="Grigoriev I.V."/>
        </authorList>
    </citation>
    <scope>NUCLEOTIDE SEQUENCE [LARGE SCALE GENOMIC DNA]</scope>
    <source>
        <strain evidence="17 18">12-1054</strain>
    </source>
</reference>
<dbReference type="SUPFAM" id="SSF53474">
    <property type="entry name" value="alpha/beta-Hydrolases"/>
    <property type="match status" value="1"/>
</dbReference>
<dbReference type="Pfam" id="PF02897">
    <property type="entry name" value="Peptidase_S9_N"/>
    <property type="match status" value="1"/>
</dbReference>
<dbReference type="STRING" id="56484.A0A1Y2FFI2"/>
<proteinExistence type="inferred from homology"/>
<feature type="region of interest" description="Disordered" evidence="12">
    <location>
        <begin position="1"/>
        <end position="78"/>
    </location>
</feature>
<dbReference type="OrthoDB" id="5049662at2759"/>
<dbReference type="InterPro" id="IPR023302">
    <property type="entry name" value="Pept_S9A_N"/>
</dbReference>
<dbReference type="GO" id="GO:0016020">
    <property type="term" value="C:membrane"/>
    <property type="evidence" value="ECO:0007669"/>
    <property type="project" value="UniProtKB-SubCell"/>
</dbReference>
<dbReference type="RefSeq" id="XP_040725550.1">
    <property type="nucleotide sequence ID" value="XM_040871221.1"/>
</dbReference>
<evidence type="ECO:0000256" key="11">
    <source>
        <dbReference type="ARBA" id="ARBA00023136"/>
    </source>
</evidence>
<keyword evidence="10 13" id="KW-1133">Transmembrane helix</keyword>
<dbReference type="InterPro" id="IPR001375">
    <property type="entry name" value="Peptidase_S9_cat"/>
</dbReference>
<dbReference type="InterPro" id="IPR029058">
    <property type="entry name" value="AB_hydrolase_fold"/>
</dbReference>
<dbReference type="InterPro" id="IPR002470">
    <property type="entry name" value="Peptidase_S9A"/>
</dbReference>
<dbReference type="GO" id="GO:0006508">
    <property type="term" value="P:proteolysis"/>
    <property type="evidence" value="ECO:0007669"/>
    <property type="project" value="UniProtKB-KW"/>
</dbReference>
<dbReference type="PRINTS" id="PR00862">
    <property type="entry name" value="PROLIGOPTASE"/>
</dbReference>
<evidence type="ECO:0000256" key="8">
    <source>
        <dbReference type="ARBA" id="ARBA00022801"/>
    </source>
</evidence>
<keyword evidence="9" id="KW-0720">Serine protease</keyword>
<sequence length="961" mass="106886">MSYDTESRLHNDVTIEADSSDSEADERDLLNRLDPLTTNTSSQAAGKASVSGYAAGSHQEPVTSISSENFSDRRYTGSNTLDEPVSTTLLNDIKAIGTKLKFVLYPAGDADNRTWDLWGPLIFCLLLSLFLSFAARNNQSTLVFTGIFSLVWFGMAVVTFNMKLLGSKLSFFQSICVLGYSLFPLVIAALVAAFVHTAWARVPVTTCMYAWSTFASLGVLQGAELGSKKLLAVYPLGLFYFVLAWTVFISGTSINSTQRAMSTNKLMDYPTPRRSDVSDIYPGNTKINDPYRYLEDPDAQETRDFVDAQNVSSKRYFGEFQHGDALREAVSSVYAYEKFTVPRRRGDSYFYWSENPGLLNQSQIWRSKSLDRHAKELFFDPNVLSTDGTVALGSTSFSEDGQMLAYSISKAGSDNQTIWVKKTTSTDTLERLEDEIIFVKFSGISWTKDNKGFVYHRYPEKDNSGTGTAADVDAMLYYHAIGTPQSEDILLHRDSANPTHMFSGDISDDGKYLLVTTSEGTARQNKLTIVELDGKSMTPEKLVKHVIVDSFKAAYEYITNYDSVFVFRTNENAETYKLVTLDLVNQAAGFVDLVPKTSDVLNDVTAYKNGKLILTYTHDVKDEVSIYDRFGKFEQKLDLPLGLAVYGCVAEHDQQDFFVAVGGFTTPMSIYHHTDKGLALYRQTDVADIDPAAFETEQVFYNSKDGTRVPMFITGLKGAVRDGSTPCLLYGYGGFEISLSPAYSPLWITLMKHFGARVAIANIRGGGEYGAAWWKAAIKERRHKAFEDFQWAAKHLAQEKYTSPEKLAIYGGSNGGLLVAACMLQQPALYGAVMAAVGVLDMLRFHKFTIGAAWRSDYGDPEDEKMFPILRGYSPLHNISATTEYPSLLLVTADHDDRVVPAHTLKFCAEIQHQRRDNKRPLIARIEKDAGHGAGKPTSKKVDETCDQLKFLALELGLTFK</sequence>
<evidence type="ECO:0000259" key="14">
    <source>
        <dbReference type="Pfam" id="PF00326"/>
    </source>
</evidence>
<evidence type="ECO:0000259" key="15">
    <source>
        <dbReference type="Pfam" id="PF02897"/>
    </source>
</evidence>
<keyword evidence="7 13" id="KW-0812">Transmembrane</keyword>
<dbReference type="GO" id="GO:0005829">
    <property type="term" value="C:cytosol"/>
    <property type="evidence" value="ECO:0007669"/>
    <property type="project" value="TreeGrafter"/>
</dbReference>
<dbReference type="GO" id="GO:0004252">
    <property type="term" value="F:serine-type endopeptidase activity"/>
    <property type="evidence" value="ECO:0007669"/>
    <property type="project" value="UniProtKB-EC"/>
</dbReference>
<keyword evidence="6" id="KW-0645">Protease</keyword>
<evidence type="ECO:0000256" key="9">
    <source>
        <dbReference type="ARBA" id="ARBA00022825"/>
    </source>
</evidence>
<gene>
    <name evidence="17" type="ORF">BCR37DRAFT_392880</name>
</gene>
<feature type="transmembrane region" description="Helical" evidence="13">
    <location>
        <begin position="172"/>
        <end position="194"/>
    </location>
</feature>
<dbReference type="EC" id="3.4.21.26" evidence="5"/>
<dbReference type="PANTHER" id="PTHR42881:SF2">
    <property type="entry name" value="PROLYL ENDOPEPTIDASE"/>
    <property type="match status" value="1"/>
</dbReference>
<evidence type="ECO:0000313" key="18">
    <source>
        <dbReference type="Proteomes" id="UP000193685"/>
    </source>
</evidence>